<keyword evidence="3" id="KW-1185">Reference proteome</keyword>
<feature type="compositionally biased region" description="Basic and acidic residues" evidence="1">
    <location>
        <begin position="572"/>
        <end position="581"/>
    </location>
</feature>
<feature type="region of interest" description="Disordered" evidence="1">
    <location>
        <begin position="458"/>
        <end position="479"/>
    </location>
</feature>
<evidence type="ECO:0008006" key="4">
    <source>
        <dbReference type="Google" id="ProtNLM"/>
    </source>
</evidence>
<feature type="compositionally biased region" description="Low complexity" evidence="1">
    <location>
        <begin position="412"/>
        <end position="430"/>
    </location>
</feature>
<reference evidence="2 3" key="1">
    <citation type="submission" date="2020-07" db="EMBL/GenBank/DDBJ databases">
        <title>Sequencing the genomes of 1000 actinobacteria strains.</title>
        <authorList>
            <person name="Klenk H.-P."/>
        </authorList>
    </citation>
    <scope>NUCLEOTIDE SEQUENCE [LARGE SCALE GENOMIC DNA]</scope>
    <source>
        <strain evidence="2 3">DSM 104006</strain>
    </source>
</reference>
<accession>A0A853BF47</accession>
<sequence>MELSDVGGGIEDVTADPNSPYYIGPIGHDTTSGDEIRAEVTRQVDDEIAKGWLGDVVTPLFRDETIQRRYEQRIVQIRDQVDDGVEIRDNGTAPSSVWDNASHAQMLQVINDNADSAAIAVTSEEWVRLGKDLTEHQQNLADAINASVADWQGDGGDAARKHLADVGQWLGNTAKGATLTGRQQEIHSQALNETQKQMAANPPVNFDVQAANAHLQTITDPVVYAQQAQLDQQAMQQSEVARQQAARIMTQYDETVAGATLTPAFTAPPKLGGTRAQTATLSKAQAMRSEAGIPDTAAGAQQAANLRSVATPAAQGTPVGTGDVNSALAANLDSPSLPQGEVPGLDTAGSGAGANTPALNTYGADTGSGDYGTVGSQVPGLSTPDYPAGSPTTFGGGTLQDHSSVPDLDIPDSTVASSAVDPSSSGGSSTRIPTIGYGGGVNGDSIASRLGGPAVSGNPLTGLDSVTGSGTPLGGGSTTGAKGLGGAGGGGAGAPALKSFGGGAGGGGLGGAGGTNAGRLSGGASSGAAALAAEEAAAGRGATGAAGAAGAAGRAGMPAAGMGGAHGAKGQGAEDKEHRVADYIEGEPELFEGADVVAPPVIGDWKKNKKEEKK</sequence>
<name>A0A853BF47_9PSEU</name>
<organism evidence="2 3">
    <name type="scientific">Amycolatopsis endophytica</name>
    <dbReference type="NCBI Taxonomy" id="860233"/>
    <lineage>
        <taxon>Bacteria</taxon>
        <taxon>Bacillati</taxon>
        <taxon>Actinomycetota</taxon>
        <taxon>Actinomycetes</taxon>
        <taxon>Pseudonocardiales</taxon>
        <taxon>Pseudonocardiaceae</taxon>
        <taxon>Amycolatopsis</taxon>
    </lineage>
</organism>
<dbReference type="SUPFAM" id="SSF140459">
    <property type="entry name" value="PE/PPE dimer-like"/>
    <property type="match status" value="1"/>
</dbReference>
<dbReference type="RefSeq" id="WP_179777412.1">
    <property type="nucleotide sequence ID" value="NZ_JACCFK010000002.1"/>
</dbReference>
<dbReference type="AlphaFoldDB" id="A0A853BF47"/>
<dbReference type="InterPro" id="IPR038332">
    <property type="entry name" value="PPE_sf"/>
</dbReference>
<gene>
    <name evidence="2" type="ORF">HNR02_006582</name>
</gene>
<dbReference type="Gene3D" id="1.20.1260.20">
    <property type="entry name" value="PPE superfamily"/>
    <property type="match status" value="1"/>
</dbReference>
<evidence type="ECO:0000256" key="1">
    <source>
        <dbReference type="SAM" id="MobiDB-lite"/>
    </source>
</evidence>
<feature type="region of interest" description="Disordered" evidence="1">
    <location>
        <begin position="370"/>
        <end position="436"/>
    </location>
</feature>
<feature type="compositionally biased region" description="Low complexity" evidence="1">
    <location>
        <begin position="546"/>
        <end position="560"/>
    </location>
</feature>
<comment type="caution">
    <text evidence="2">The sequence shown here is derived from an EMBL/GenBank/DDBJ whole genome shotgun (WGS) entry which is preliminary data.</text>
</comment>
<proteinExistence type="predicted"/>
<evidence type="ECO:0000313" key="3">
    <source>
        <dbReference type="Proteomes" id="UP000549616"/>
    </source>
</evidence>
<dbReference type="EMBL" id="JACCFK010000002">
    <property type="protein sequence ID" value="NYI93207.1"/>
    <property type="molecule type" value="Genomic_DNA"/>
</dbReference>
<feature type="compositionally biased region" description="Gly residues" evidence="1">
    <location>
        <begin position="561"/>
        <end position="570"/>
    </location>
</feature>
<feature type="region of interest" description="Disordered" evidence="1">
    <location>
        <begin position="311"/>
        <end position="353"/>
    </location>
</feature>
<evidence type="ECO:0000313" key="2">
    <source>
        <dbReference type="EMBL" id="NYI93207.1"/>
    </source>
</evidence>
<feature type="region of interest" description="Disordered" evidence="1">
    <location>
        <begin position="546"/>
        <end position="581"/>
    </location>
</feature>
<protein>
    <recommendedName>
        <fullName evidence="4">PPE family domain-containing protein</fullName>
    </recommendedName>
</protein>
<dbReference type="Proteomes" id="UP000549616">
    <property type="component" value="Unassembled WGS sequence"/>
</dbReference>